<dbReference type="EMBL" id="CAMAPF010001057">
    <property type="protein sequence ID" value="CAH9143834.1"/>
    <property type="molecule type" value="Genomic_DNA"/>
</dbReference>
<organism evidence="1 2">
    <name type="scientific">Cuscuta epithymum</name>
    <dbReference type="NCBI Taxonomy" id="186058"/>
    <lineage>
        <taxon>Eukaryota</taxon>
        <taxon>Viridiplantae</taxon>
        <taxon>Streptophyta</taxon>
        <taxon>Embryophyta</taxon>
        <taxon>Tracheophyta</taxon>
        <taxon>Spermatophyta</taxon>
        <taxon>Magnoliopsida</taxon>
        <taxon>eudicotyledons</taxon>
        <taxon>Gunneridae</taxon>
        <taxon>Pentapetalae</taxon>
        <taxon>asterids</taxon>
        <taxon>lamiids</taxon>
        <taxon>Solanales</taxon>
        <taxon>Convolvulaceae</taxon>
        <taxon>Cuscuteae</taxon>
        <taxon>Cuscuta</taxon>
        <taxon>Cuscuta subgen. Cuscuta</taxon>
    </lineage>
</organism>
<accession>A0AAV0G7U0</accession>
<dbReference type="AlphaFoldDB" id="A0AAV0G7U0"/>
<evidence type="ECO:0000313" key="2">
    <source>
        <dbReference type="Proteomes" id="UP001152523"/>
    </source>
</evidence>
<dbReference type="Proteomes" id="UP001152523">
    <property type="component" value="Unassembled WGS sequence"/>
</dbReference>
<comment type="caution">
    <text evidence="1">The sequence shown here is derived from an EMBL/GenBank/DDBJ whole genome shotgun (WGS) entry which is preliminary data.</text>
</comment>
<reference evidence="1" key="1">
    <citation type="submission" date="2022-07" db="EMBL/GenBank/DDBJ databases">
        <authorList>
            <person name="Macas J."/>
            <person name="Novak P."/>
            <person name="Neumann P."/>
        </authorList>
    </citation>
    <scope>NUCLEOTIDE SEQUENCE</scope>
</reference>
<name>A0AAV0G7U0_9ASTE</name>
<sequence>MEASTIASTSSTTAPASATFTDAAVVITSAPVTMTEPQQVTSSQTGSVVHPASSPFIPDVPGAYSLFQTIPSVFPWQPPVVPQIPGSLFSTPVSAAAQQPHSGPGYFGSTFSGAPGLSSPQWPQSLNQSPRPTMLLKLLQSSLRRWKTTSHGVLNFNLS</sequence>
<keyword evidence="2" id="KW-1185">Reference proteome</keyword>
<protein>
    <submittedName>
        <fullName evidence="1">Uncharacterized protein</fullName>
    </submittedName>
</protein>
<evidence type="ECO:0000313" key="1">
    <source>
        <dbReference type="EMBL" id="CAH9143834.1"/>
    </source>
</evidence>
<proteinExistence type="predicted"/>
<gene>
    <name evidence="1" type="ORF">CEPIT_LOCUS40980</name>
</gene>